<dbReference type="Pfam" id="PF01764">
    <property type="entry name" value="Lipase_3"/>
    <property type="match status" value="1"/>
</dbReference>
<dbReference type="OrthoDB" id="2558990at2"/>
<dbReference type="GO" id="GO:0006629">
    <property type="term" value="P:lipid metabolic process"/>
    <property type="evidence" value="ECO:0007669"/>
    <property type="project" value="InterPro"/>
</dbReference>
<reference evidence="3" key="1">
    <citation type="submission" date="2015-08" db="EMBL/GenBank/DDBJ databases">
        <title>Genome sequencing project for genomic taxonomy and phylogenomics of Bacillus-like bacteria.</title>
        <authorList>
            <person name="Liu B."/>
            <person name="Wang J."/>
            <person name="Zhu Y."/>
            <person name="Liu G."/>
            <person name="Chen Q."/>
            <person name="Chen Z."/>
            <person name="Lan J."/>
            <person name="Che J."/>
            <person name="Ge C."/>
            <person name="Shi H."/>
            <person name="Pan Z."/>
            <person name="Liu X."/>
        </authorList>
    </citation>
    <scope>NUCLEOTIDE SEQUENCE [LARGE SCALE GENOMIC DNA]</scope>
    <source>
        <strain evidence="3">FJAT-22460</strain>
    </source>
</reference>
<dbReference type="Gene3D" id="3.40.50.1820">
    <property type="entry name" value="alpha/beta hydrolase"/>
    <property type="match status" value="1"/>
</dbReference>
<dbReference type="EMBL" id="LIUT01000001">
    <property type="protein sequence ID" value="KOR89203.1"/>
    <property type="molecule type" value="Genomic_DNA"/>
</dbReference>
<dbReference type="AlphaFoldDB" id="A0A0M1P3Z3"/>
<name>A0A0M1P3Z3_9BACL</name>
<dbReference type="InterPro" id="IPR002921">
    <property type="entry name" value="Fungal_lipase-type"/>
</dbReference>
<dbReference type="InterPro" id="IPR029058">
    <property type="entry name" value="AB_hydrolase_fold"/>
</dbReference>
<sequence length="236" mass="26855">MLEAFVSPSSTCTNNCRTVVCFIAGILTYQNNFEAAASEIALRYRDAKIIVIYPYGMANGIEGSSLIRLLSRQLTQAGYDLTRQQSRRVISTTEIIREHAMGAKHLILIGHSAGGVIAYRTGLYLEQNYEFQGVQVFTVGCPKFYLKDIPYNDRFTYITGQNRDRITQIGTWRKPGSRVYQGRPGREIHMEFNPIHQGWRFHASYFLKSAWTDSNQVLNTNSAALISKIHEIYPDQ</sequence>
<organism evidence="2 3">
    <name type="scientific">Paenibacillus solani</name>
    <dbReference type="NCBI Taxonomy" id="1705565"/>
    <lineage>
        <taxon>Bacteria</taxon>
        <taxon>Bacillati</taxon>
        <taxon>Bacillota</taxon>
        <taxon>Bacilli</taxon>
        <taxon>Bacillales</taxon>
        <taxon>Paenibacillaceae</taxon>
        <taxon>Paenibacillus</taxon>
    </lineage>
</organism>
<evidence type="ECO:0000259" key="1">
    <source>
        <dbReference type="Pfam" id="PF01764"/>
    </source>
</evidence>
<comment type="caution">
    <text evidence="2">The sequence shown here is derived from an EMBL/GenBank/DDBJ whole genome shotgun (WGS) entry which is preliminary data.</text>
</comment>
<dbReference type="Proteomes" id="UP000036932">
    <property type="component" value="Unassembled WGS sequence"/>
</dbReference>
<proteinExistence type="predicted"/>
<dbReference type="PATRIC" id="fig|1705565.3.peg.3656"/>
<gene>
    <name evidence="2" type="ORF">AM231_08555</name>
</gene>
<feature type="domain" description="Fungal lipase-type" evidence="1">
    <location>
        <begin position="103"/>
        <end position="144"/>
    </location>
</feature>
<protein>
    <recommendedName>
        <fullName evidence="1">Fungal lipase-type domain-containing protein</fullName>
    </recommendedName>
</protein>
<keyword evidence="3" id="KW-1185">Reference proteome</keyword>
<dbReference type="SUPFAM" id="SSF53474">
    <property type="entry name" value="alpha/beta-Hydrolases"/>
    <property type="match status" value="1"/>
</dbReference>
<accession>A0A0M1P3Z3</accession>
<evidence type="ECO:0000313" key="2">
    <source>
        <dbReference type="EMBL" id="KOR89203.1"/>
    </source>
</evidence>
<evidence type="ECO:0000313" key="3">
    <source>
        <dbReference type="Proteomes" id="UP000036932"/>
    </source>
</evidence>